<dbReference type="PANTHER" id="PTHR44154">
    <property type="entry name" value="QUINONE OXIDOREDUCTASE"/>
    <property type="match status" value="1"/>
</dbReference>
<dbReference type="Gene3D" id="3.90.180.10">
    <property type="entry name" value="Medium-chain alcohol dehydrogenases, catalytic domain"/>
    <property type="match status" value="1"/>
</dbReference>
<dbReference type="Proteomes" id="UP000321523">
    <property type="component" value="Unassembled WGS sequence"/>
</dbReference>
<evidence type="ECO:0000313" key="4">
    <source>
        <dbReference type="EMBL" id="GEO41606.1"/>
    </source>
</evidence>
<dbReference type="InterPro" id="IPR020843">
    <property type="entry name" value="ER"/>
</dbReference>
<protein>
    <recommendedName>
        <fullName evidence="2">Zinc-type alcohol dehydrogenase-like protein</fullName>
    </recommendedName>
</protein>
<keyword evidence="2" id="KW-0862">Zinc</keyword>
<sequence>MKAIGFYKPLPIADEQALTDIELPVPELRPRDILVKVEAVSVNPVDTKVRNSATPPEGTARVLGFDAAGTVEAVGSEVTLFKKGDEVFYAGALDRPGTNSEFHAVDERIVGRKPASLSFTQAAALPLTSITAWELLFDRLGVPYGSKTQEGAILIVNGAGGVGSILTQIVRRLTGLTVIATASRPETVAWCHEMGAHHVVNHYNPLDEELSKIGIPAVRYVAALNATDQHLPAIVKAVEPQGAVAVIDDPKVLDIVPFKRKSVSVHWELMFTRSLFGTPDIQQQHRLLNEVADLVDAGVLRTTLKEELGRIDAANLRKAHGILESGKSMGKLVLSGF</sequence>
<evidence type="ECO:0000256" key="2">
    <source>
        <dbReference type="RuleBase" id="RU364000"/>
    </source>
</evidence>
<dbReference type="PANTHER" id="PTHR44154:SF1">
    <property type="entry name" value="QUINONE OXIDOREDUCTASE"/>
    <property type="match status" value="1"/>
</dbReference>
<dbReference type="Pfam" id="PF13602">
    <property type="entry name" value="ADH_zinc_N_2"/>
    <property type="match status" value="1"/>
</dbReference>
<dbReference type="SUPFAM" id="SSF50129">
    <property type="entry name" value="GroES-like"/>
    <property type="match status" value="1"/>
</dbReference>
<dbReference type="InterPro" id="IPR013154">
    <property type="entry name" value="ADH-like_N"/>
</dbReference>
<dbReference type="Gene3D" id="3.40.50.720">
    <property type="entry name" value="NAD(P)-binding Rossmann-like Domain"/>
    <property type="match status" value="1"/>
</dbReference>
<keyword evidence="5" id="KW-1185">Reference proteome</keyword>
<keyword evidence="2" id="KW-0479">Metal-binding</keyword>
<evidence type="ECO:0000259" key="3">
    <source>
        <dbReference type="SMART" id="SM00829"/>
    </source>
</evidence>
<dbReference type="OrthoDB" id="9785812at2"/>
<dbReference type="CDD" id="cd08252">
    <property type="entry name" value="AL_MDR"/>
    <property type="match status" value="1"/>
</dbReference>
<dbReference type="InterPro" id="IPR036291">
    <property type="entry name" value="NAD(P)-bd_dom_sf"/>
</dbReference>
<keyword evidence="1" id="KW-0521">NADP</keyword>
<comment type="caution">
    <text evidence="4">The sequence shown here is derived from an EMBL/GenBank/DDBJ whole genome shotgun (WGS) entry which is preliminary data.</text>
</comment>
<dbReference type="GO" id="GO:0016491">
    <property type="term" value="F:oxidoreductase activity"/>
    <property type="evidence" value="ECO:0007669"/>
    <property type="project" value="UniProtKB-KW"/>
</dbReference>
<dbReference type="AlphaFoldDB" id="A0A512DYR8"/>
<name>A0A512DYR8_9PROT</name>
<dbReference type="SUPFAM" id="SSF51735">
    <property type="entry name" value="NAD(P)-binding Rossmann-fold domains"/>
    <property type="match status" value="1"/>
</dbReference>
<evidence type="ECO:0000256" key="1">
    <source>
        <dbReference type="ARBA" id="ARBA00022857"/>
    </source>
</evidence>
<dbReference type="Pfam" id="PF08240">
    <property type="entry name" value="ADH_N"/>
    <property type="match status" value="1"/>
</dbReference>
<dbReference type="SMART" id="SM00829">
    <property type="entry name" value="PKS_ER"/>
    <property type="match status" value="1"/>
</dbReference>
<evidence type="ECO:0000313" key="5">
    <source>
        <dbReference type="Proteomes" id="UP000321523"/>
    </source>
</evidence>
<dbReference type="InterPro" id="IPR014182">
    <property type="entry name" value="ADH_Zn_typ-1"/>
</dbReference>
<dbReference type="NCBIfam" id="TIGR02817">
    <property type="entry name" value="adh_fam_1"/>
    <property type="match status" value="1"/>
</dbReference>
<dbReference type="InterPro" id="IPR011032">
    <property type="entry name" value="GroES-like_sf"/>
</dbReference>
<comment type="similarity">
    <text evidence="2">Belongs to the zinc-containing alcohol dehydrogenase family. Quinone oxidoreductase subfamily.</text>
</comment>
<feature type="domain" description="Enoyl reductase (ER)" evidence="3">
    <location>
        <begin position="16"/>
        <end position="334"/>
    </location>
</feature>
<dbReference type="EMBL" id="BJYZ01000029">
    <property type="protein sequence ID" value="GEO41606.1"/>
    <property type="molecule type" value="Genomic_DNA"/>
</dbReference>
<reference evidence="4 5" key="1">
    <citation type="submission" date="2019-07" db="EMBL/GenBank/DDBJ databases">
        <title>Whole genome shotgun sequence of Skermanella aerolata NBRC 106429.</title>
        <authorList>
            <person name="Hosoyama A."/>
            <person name="Uohara A."/>
            <person name="Ohji S."/>
            <person name="Ichikawa N."/>
        </authorList>
    </citation>
    <scope>NUCLEOTIDE SEQUENCE [LARGE SCALE GENOMIC DNA]</scope>
    <source>
        <strain evidence="4 5">NBRC 106429</strain>
    </source>
</reference>
<organism evidence="4 5">
    <name type="scientific">Skermanella aerolata</name>
    <dbReference type="NCBI Taxonomy" id="393310"/>
    <lineage>
        <taxon>Bacteria</taxon>
        <taxon>Pseudomonadati</taxon>
        <taxon>Pseudomonadota</taxon>
        <taxon>Alphaproteobacteria</taxon>
        <taxon>Rhodospirillales</taxon>
        <taxon>Azospirillaceae</taxon>
        <taxon>Skermanella</taxon>
    </lineage>
</organism>
<proteinExistence type="inferred from homology"/>
<dbReference type="RefSeq" id="WP_044432761.1">
    <property type="nucleotide sequence ID" value="NZ_BJYZ01000029.1"/>
</dbReference>
<dbReference type="GO" id="GO:0008270">
    <property type="term" value="F:zinc ion binding"/>
    <property type="evidence" value="ECO:0007669"/>
    <property type="project" value="InterPro"/>
</dbReference>
<keyword evidence="2" id="KW-0560">Oxidoreductase</keyword>
<accession>A0A512DYR8</accession>
<gene>
    <name evidence="4" type="ORF">SAE02_57540</name>
</gene>
<dbReference type="InterPro" id="IPR051603">
    <property type="entry name" value="Zinc-ADH_QOR/CCCR"/>
</dbReference>